<keyword evidence="2" id="KW-0045">Antibiotic biosynthesis</keyword>
<dbReference type="Pfam" id="PF02668">
    <property type="entry name" value="TauD"/>
    <property type="match status" value="1"/>
</dbReference>
<evidence type="ECO:0000259" key="3">
    <source>
        <dbReference type="Pfam" id="PF02668"/>
    </source>
</evidence>
<reference evidence="4 5" key="1">
    <citation type="submission" date="2024-06" db="EMBL/GenBank/DDBJ databases">
        <authorList>
            <person name="Kraege A."/>
            <person name="Thomma B."/>
        </authorList>
    </citation>
    <scope>NUCLEOTIDE SEQUENCE [LARGE SCALE GENOMIC DNA]</scope>
</reference>
<evidence type="ECO:0000256" key="1">
    <source>
        <dbReference type="ARBA" id="ARBA00023002"/>
    </source>
</evidence>
<sequence>MAPPAYQSGGPVAIATTAITPGFSEPSHLSSPRPSISRMGAVTPFSVVEGPEAWKAADYQDLSKFMYVFSESDIAELDSAIAAVQARDLDIKQVTREDFSLPTLGAKLEGYREEVRVGRGFQLFRGLPVQRYTRAQTIIAYWGIGLYWGKAQSNNKKGHLIGHIKDIGYDPSKPTTRLYATKEAQPWHNDSSDMVALLCLNNAKEGGLSGWSSSISVHNEIVRRRPDLARLLAGPWFMDRKGEVPAGKQGFFELPVFNYYKGSLSVNYSDNYYLLSQRFPEVPRLTAAHYEAMSLFNRLASSQELALQMILQPGDIQLLNNHTCLHYRSAFVDWPEMDRKRHLLRLWVAPAVDRPLPECYAELYGTTKVGDRGGIRVPGYDLNIPLEAE</sequence>
<dbReference type="Proteomes" id="UP001497392">
    <property type="component" value="Unassembled WGS sequence"/>
</dbReference>
<evidence type="ECO:0000256" key="2">
    <source>
        <dbReference type="ARBA" id="ARBA00023194"/>
    </source>
</evidence>
<dbReference type="Gene3D" id="3.60.130.10">
    <property type="entry name" value="Clavaminate synthase-like"/>
    <property type="match status" value="1"/>
</dbReference>
<dbReference type="SUPFAM" id="SSF51197">
    <property type="entry name" value="Clavaminate synthase-like"/>
    <property type="match status" value="1"/>
</dbReference>
<keyword evidence="5" id="KW-1185">Reference proteome</keyword>
<proteinExistence type="predicted"/>
<gene>
    <name evidence="4" type="primary">g3965</name>
    <name evidence="4" type="ORF">VP750_LOCUS3379</name>
</gene>
<evidence type="ECO:0000313" key="4">
    <source>
        <dbReference type="EMBL" id="CAL5221720.1"/>
    </source>
</evidence>
<comment type="caution">
    <text evidence="4">The sequence shown here is derived from an EMBL/GenBank/DDBJ whole genome shotgun (WGS) entry which is preliminary data.</text>
</comment>
<dbReference type="PANTHER" id="PTHR10696">
    <property type="entry name" value="GAMMA-BUTYROBETAINE HYDROXYLASE-RELATED"/>
    <property type="match status" value="1"/>
</dbReference>
<dbReference type="PANTHER" id="PTHR10696:SF56">
    <property type="entry name" value="TAUD_TFDA-LIKE DOMAIN-CONTAINING PROTEIN"/>
    <property type="match status" value="1"/>
</dbReference>
<dbReference type="InterPro" id="IPR003819">
    <property type="entry name" value="TauD/TfdA-like"/>
</dbReference>
<accession>A0ABP1FP26</accession>
<protein>
    <submittedName>
        <fullName evidence="4">G3965 protein</fullName>
    </submittedName>
</protein>
<feature type="domain" description="TauD/TfdA-like" evidence="3">
    <location>
        <begin position="94"/>
        <end position="347"/>
    </location>
</feature>
<name>A0ABP1FP26_9CHLO</name>
<evidence type="ECO:0000313" key="5">
    <source>
        <dbReference type="Proteomes" id="UP001497392"/>
    </source>
</evidence>
<keyword evidence="1" id="KW-0560">Oxidoreductase</keyword>
<organism evidence="4 5">
    <name type="scientific">Coccomyxa viridis</name>
    <dbReference type="NCBI Taxonomy" id="1274662"/>
    <lineage>
        <taxon>Eukaryota</taxon>
        <taxon>Viridiplantae</taxon>
        <taxon>Chlorophyta</taxon>
        <taxon>core chlorophytes</taxon>
        <taxon>Trebouxiophyceae</taxon>
        <taxon>Trebouxiophyceae incertae sedis</taxon>
        <taxon>Coccomyxaceae</taxon>
        <taxon>Coccomyxa</taxon>
    </lineage>
</organism>
<dbReference type="InterPro" id="IPR042098">
    <property type="entry name" value="TauD-like_sf"/>
</dbReference>
<dbReference type="EMBL" id="CAXHTA020000005">
    <property type="protein sequence ID" value="CAL5221720.1"/>
    <property type="molecule type" value="Genomic_DNA"/>
</dbReference>
<dbReference type="InterPro" id="IPR050411">
    <property type="entry name" value="AlphaKG_dependent_hydroxylases"/>
</dbReference>